<accession>A0A0B1T2A6</accession>
<keyword evidence="7" id="KW-1133">Transmembrane helix</keyword>
<evidence type="ECO:0000256" key="3">
    <source>
        <dbReference type="ARBA" id="ARBA00022679"/>
    </source>
</evidence>
<comment type="similarity">
    <text evidence="2 6">Belongs to the class-II pyridoxal-phosphate-dependent aminotransferase family.</text>
</comment>
<feature type="domain" description="Aminotransferase class I/classII large" evidence="8">
    <location>
        <begin position="145"/>
        <end position="382"/>
    </location>
</feature>
<dbReference type="OrthoDB" id="65434at2759"/>
<dbReference type="AlphaFoldDB" id="A0A0B1T2A6"/>
<keyword evidence="5" id="KW-0012">Acyltransferase</keyword>
<dbReference type="PROSITE" id="PS00599">
    <property type="entry name" value="AA_TRANSFER_CLASS_2"/>
    <property type="match status" value="1"/>
</dbReference>
<keyword evidence="7" id="KW-0472">Membrane</keyword>
<dbReference type="GO" id="GO:0016020">
    <property type="term" value="C:membrane"/>
    <property type="evidence" value="ECO:0007669"/>
    <property type="project" value="GOC"/>
</dbReference>
<dbReference type="InterPro" id="IPR004839">
    <property type="entry name" value="Aminotransferase_I/II_large"/>
</dbReference>
<evidence type="ECO:0000256" key="6">
    <source>
        <dbReference type="RuleBase" id="RU003693"/>
    </source>
</evidence>
<dbReference type="InterPro" id="IPR015422">
    <property type="entry name" value="PyrdxlP-dep_Trfase_small"/>
</dbReference>
<dbReference type="InterPro" id="IPR015424">
    <property type="entry name" value="PyrdxlP-dep_Trfase"/>
</dbReference>
<evidence type="ECO:0000256" key="2">
    <source>
        <dbReference type="ARBA" id="ARBA00008392"/>
    </source>
</evidence>
<dbReference type="GO" id="GO:0046513">
    <property type="term" value="P:ceramide biosynthetic process"/>
    <property type="evidence" value="ECO:0007669"/>
    <property type="project" value="TreeGrafter"/>
</dbReference>
<feature type="transmembrane region" description="Helical" evidence="7">
    <location>
        <begin position="56"/>
        <end position="79"/>
    </location>
</feature>
<evidence type="ECO:0000259" key="8">
    <source>
        <dbReference type="Pfam" id="PF00155"/>
    </source>
</evidence>
<evidence type="ECO:0000256" key="4">
    <source>
        <dbReference type="ARBA" id="ARBA00022898"/>
    </source>
</evidence>
<dbReference type="GO" id="GO:0004758">
    <property type="term" value="F:serine C-palmitoyltransferase activity"/>
    <property type="evidence" value="ECO:0007669"/>
    <property type="project" value="TreeGrafter"/>
</dbReference>
<gene>
    <name evidence="9" type="ORF">OESDEN_10233</name>
</gene>
<dbReference type="GO" id="GO:0030170">
    <property type="term" value="F:pyridoxal phosphate binding"/>
    <property type="evidence" value="ECO:0007669"/>
    <property type="project" value="InterPro"/>
</dbReference>
<dbReference type="PANTHER" id="PTHR13693">
    <property type="entry name" value="CLASS II AMINOTRANSFERASE/8-AMINO-7-OXONONANOATE SYNTHASE"/>
    <property type="match status" value="1"/>
</dbReference>
<evidence type="ECO:0000313" key="9">
    <source>
        <dbReference type="EMBL" id="KHJ89932.1"/>
    </source>
</evidence>
<keyword evidence="10" id="KW-1185">Reference proteome</keyword>
<evidence type="ECO:0000256" key="7">
    <source>
        <dbReference type="SAM" id="Phobius"/>
    </source>
</evidence>
<sequence>MSSGSSTCSDGSLEVVDAAECNTVEPTCANGYAKPEKLKWERSPCTEDSIMGEPSWAVAVMVKVSFVVMFLAGVVADWLRARGIRKGFAPLDDHFEAVYINHIYRKSSDVVNRPICSVPASIMRLKDRYSDDYGWTQKYTGTETEVINMGSYNYLGFSHNDGPCAEEAARYIDKYGLHIGSTRHERGNHMVHAEIDGCVARYLGVDAAICFPMGFGTNSMNIPSLVDKGSLILSDELNHASLVLGSRVSGATIKVFKHNDPKDCEKKLRDALCGVSPKTGKPYNKVLIIIEGIYSMEGTIVNLPGFIRVKKAYKAYLFLDEAHSVGALGPTGKGVVEYWGCNPRDVDVMMGTLTKSFAAAGGYIGGTKNEHNASHLSDFSRRSLRYAIGLVAVGFPATPITKARVRFCLSADHTKEQLDYLILFVPVAVSYTSLHIEVYA</sequence>
<keyword evidence="3 9" id="KW-0808">Transferase</keyword>
<dbReference type="EMBL" id="KN553582">
    <property type="protein sequence ID" value="KHJ89932.1"/>
    <property type="molecule type" value="Genomic_DNA"/>
</dbReference>
<dbReference type="PANTHER" id="PTHR13693:SF54">
    <property type="entry name" value="SERINE PALMITOYLTRANSFERASE 3"/>
    <property type="match status" value="1"/>
</dbReference>
<comment type="cofactor">
    <cofactor evidence="1 6">
        <name>pyridoxal 5'-phosphate</name>
        <dbReference type="ChEBI" id="CHEBI:597326"/>
    </cofactor>
</comment>
<evidence type="ECO:0000256" key="5">
    <source>
        <dbReference type="ARBA" id="ARBA00023315"/>
    </source>
</evidence>
<dbReference type="InterPro" id="IPR001917">
    <property type="entry name" value="Aminotrans_II_pyridoxalP_BS"/>
</dbReference>
<dbReference type="GO" id="GO:0046512">
    <property type="term" value="P:sphingosine biosynthetic process"/>
    <property type="evidence" value="ECO:0007669"/>
    <property type="project" value="TreeGrafter"/>
</dbReference>
<dbReference type="Gene3D" id="3.90.1150.10">
    <property type="entry name" value="Aspartate Aminotransferase, domain 1"/>
    <property type="match status" value="2"/>
</dbReference>
<dbReference type="Proteomes" id="UP000053660">
    <property type="component" value="Unassembled WGS sequence"/>
</dbReference>
<dbReference type="Pfam" id="PF00155">
    <property type="entry name" value="Aminotran_1_2"/>
    <property type="match status" value="1"/>
</dbReference>
<keyword evidence="9" id="KW-0032">Aminotransferase</keyword>
<reference evidence="9 10" key="1">
    <citation type="submission" date="2014-03" db="EMBL/GenBank/DDBJ databases">
        <title>Draft genome of the hookworm Oesophagostomum dentatum.</title>
        <authorList>
            <person name="Mitreva M."/>
        </authorList>
    </citation>
    <scope>NUCLEOTIDE SEQUENCE [LARGE SCALE GENOMIC DNA]</scope>
    <source>
        <strain evidence="9 10">OD-Hann</strain>
    </source>
</reference>
<proteinExistence type="inferred from homology"/>
<dbReference type="InterPro" id="IPR050087">
    <property type="entry name" value="AON_synthase_class-II"/>
</dbReference>
<evidence type="ECO:0000313" key="10">
    <source>
        <dbReference type="Proteomes" id="UP000053660"/>
    </source>
</evidence>
<dbReference type="GO" id="GO:0017059">
    <property type="term" value="C:serine palmitoyltransferase complex"/>
    <property type="evidence" value="ECO:0007669"/>
    <property type="project" value="TreeGrafter"/>
</dbReference>
<evidence type="ECO:0000256" key="1">
    <source>
        <dbReference type="ARBA" id="ARBA00001933"/>
    </source>
</evidence>
<keyword evidence="7" id="KW-0812">Transmembrane</keyword>
<dbReference type="InterPro" id="IPR015421">
    <property type="entry name" value="PyrdxlP-dep_Trfase_major"/>
</dbReference>
<organism evidence="9 10">
    <name type="scientific">Oesophagostomum dentatum</name>
    <name type="common">Nodular worm</name>
    <dbReference type="NCBI Taxonomy" id="61180"/>
    <lineage>
        <taxon>Eukaryota</taxon>
        <taxon>Metazoa</taxon>
        <taxon>Ecdysozoa</taxon>
        <taxon>Nematoda</taxon>
        <taxon>Chromadorea</taxon>
        <taxon>Rhabditida</taxon>
        <taxon>Rhabditina</taxon>
        <taxon>Rhabditomorpha</taxon>
        <taxon>Strongyloidea</taxon>
        <taxon>Strongylidae</taxon>
        <taxon>Oesophagostomum</taxon>
    </lineage>
</organism>
<protein>
    <submittedName>
        <fullName evidence="9">Aminotransferase, class I/II</fullName>
    </submittedName>
</protein>
<keyword evidence="4 6" id="KW-0663">Pyridoxal phosphate</keyword>
<dbReference type="GO" id="GO:0008483">
    <property type="term" value="F:transaminase activity"/>
    <property type="evidence" value="ECO:0007669"/>
    <property type="project" value="UniProtKB-KW"/>
</dbReference>
<name>A0A0B1T2A6_OESDE</name>
<dbReference type="SUPFAM" id="SSF53383">
    <property type="entry name" value="PLP-dependent transferases"/>
    <property type="match status" value="1"/>
</dbReference>
<dbReference type="Gene3D" id="3.40.640.10">
    <property type="entry name" value="Type I PLP-dependent aspartate aminotransferase-like (Major domain)"/>
    <property type="match status" value="1"/>
</dbReference>